<dbReference type="VEuPathDB" id="FungiDB:MELLADRAFT_85168"/>
<dbReference type="Proteomes" id="UP000001072">
    <property type="component" value="Unassembled WGS sequence"/>
</dbReference>
<protein>
    <submittedName>
        <fullName evidence="2">Uncharacterized protein</fullName>
    </submittedName>
</protein>
<feature type="compositionally biased region" description="Basic and acidic residues" evidence="1">
    <location>
        <begin position="45"/>
        <end position="56"/>
    </location>
</feature>
<organism evidence="3">
    <name type="scientific">Melampsora larici-populina (strain 98AG31 / pathotype 3-4-7)</name>
    <name type="common">Poplar leaf rust fungus</name>
    <dbReference type="NCBI Taxonomy" id="747676"/>
    <lineage>
        <taxon>Eukaryota</taxon>
        <taxon>Fungi</taxon>
        <taxon>Dikarya</taxon>
        <taxon>Basidiomycota</taxon>
        <taxon>Pucciniomycotina</taxon>
        <taxon>Pucciniomycetes</taxon>
        <taxon>Pucciniales</taxon>
        <taxon>Melampsoraceae</taxon>
        <taxon>Melampsora</taxon>
    </lineage>
</organism>
<dbReference type="AlphaFoldDB" id="F4RHR7"/>
<reference evidence="3" key="1">
    <citation type="journal article" date="2011" name="Proc. Natl. Acad. Sci. U.S.A.">
        <title>Obligate biotrophy features unraveled by the genomic analysis of rust fungi.</title>
        <authorList>
            <person name="Duplessis S."/>
            <person name="Cuomo C.A."/>
            <person name="Lin Y.-C."/>
            <person name="Aerts A."/>
            <person name="Tisserant E."/>
            <person name="Veneault-Fourrey C."/>
            <person name="Joly D.L."/>
            <person name="Hacquard S."/>
            <person name="Amselem J."/>
            <person name="Cantarel B.L."/>
            <person name="Chiu R."/>
            <person name="Coutinho P.M."/>
            <person name="Feau N."/>
            <person name="Field M."/>
            <person name="Frey P."/>
            <person name="Gelhaye E."/>
            <person name="Goldberg J."/>
            <person name="Grabherr M.G."/>
            <person name="Kodira C.D."/>
            <person name="Kohler A."/>
            <person name="Kuees U."/>
            <person name="Lindquist E.A."/>
            <person name="Lucas S.M."/>
            <person name="Mago R."/>
            <person name="Mauceli E."/>
            <person name="Morin E."/>
            <person name="Murat C."/>
            <person name="Pangilinan J.L."/>
            <person name="Park R."/>
            <person name="Pearson M."/>
            <person name="Quesneville H."/>
            <person name="Rouhier N."/>
            <person name="Sakthikumar S."/>
            <person name="Salamov A.A."/>
            <person name="Schmutz J."/>
            <person name="Selles B."/>
            <person name="Shapiro H."/>
            <person name="Tanguay P."/>
            <person name="Tuskan G.A."/>
            <person name="Henrissat B."/>
            <person name="Van de Peer Y."/>
            <person name="Rouze P."/>
            <person name="Ellis J.G."/>
            <person name="Dodds P.N."/>
            <person name="Schein J.E."/>
            <person name="Zhong S."/>
            <person name="Hamelin R.C."/>
            <person name="Grigoriev I.V."/>
            <person name="Szabo L.J."/>
            <person name="Martin F."/>
        </authorList>
    </citation>
    <scope>NUCLEOTIDE SEQUENCE [LARGE SCALE GENOMIC DNA]</scope>
    <source>
        <strain evidence="3">98AG31 / pathotype 3-4-7</strain>
    </source>
</reference>
<dbReference type="HOGENOM" id="CLU_1065888_0_0_1"/>
<keyword evidence="3" id="KW-1185">Reference proteome</keyword>
<dbReference type="OrthoDB" id="2510372at2759"/>
<gene>
    <name evidence="2" type="ORF">MELLADRAFT_85168</name>
</gene>
<accession>F4RHR7</accession>
<evidence type="ECO:0000313" key="2">
    <source>
        <dbReference type="EMBL" id="EGG07871.1"/>
    </source>
</evidence>
<proteinExistence type="predicted"/>
<dbReference type="GeneID" id="18933747"/>
<dbReference type="KEGG" id="mlr:MELLADRAFT_85168"/>
<dbReference type="InParanoid" id="F4RHR7"/>
<sequence>MSELVGDTNLAVTGIRATGPSSKKLRAKQDHLTAEELALDDSDKEELREKEDHVRGAEMIIDDSDEEGLPLFDPHSTKPIDQPETIIEQDEDRISSPDATSKIKGKSPQYPKSTQIPAHDPPSQSKPKVGPRTRPASKANIATALNNAASHGQARMNSALQREKIRARSSAAHDARKATRAQEAARLEQESLALKQSATPSLKQAMEIFKADATIQSQDDKSRLAGSKVLRTEDNCAFFIQLEDKLRWPWILEEIELSTQK</sequence>
<dbReference type="EMBL" id="GL883102">
    <property type="protein sequence ID" value="EGG07871.1"/>
    <property type="molecule type" value="Genomic_DNA"/>
</dbReference>
<evidence type="ECO:0000313" key="3">
    <source>
        <dbReference type="Proteomes" id="UP000001072"/>
    </source>
</evidence>
<feature type="region of interest" description="Disordered" evidence="1">
    <location>
        <begin position="36"/>
        <end position="141"/>
    </location>
</feature>
<feature type="compositionally biased region" description="Polar residues" evidence="1">
    <location>
        <begin position="110"/>
        <end position="126"/>
    </location>
</feature>
<dbReference type="RefSeq" id="XP_007408636.1">
    <property type="nucleotide sequence ID" value="XM_007408574.1"/>
</dbReference>
<name>F4RHR7_MELLP</name>
<evidence type="ECO:0000256" key="1">
    <source>
        <dbReference type="SAM" id="MobiDB-lite"/>
    </source>
</evidence>